<dbReference type="PANTHER" id="PTHR33695">
    <property type="entry name" value="LIPOPROTEIN SIGNAL PEPTIDASE"/>
    <property type="match status" value="1"/>
</dbReference>
<dbReference type="AlphaFoldDB" id="A0A7X0NUR2"/>
<gene>
    <name evidence="9" type="primary">lspA</name>
    <name evidence="11" type="ORF">HD593_004760</name>
</gene>
<keyword evidence="12" id="KW-1185">Reference proteome</keyword>
<comment type="subcellular location">
    <subcellularLocation>
        <location evidence="9">Cell membrane</location>
        <topology evidence="9">Multi-pass membrane protein</topology>
    </subcellularLocation>
</comment>
<dbReference type="GO" id="GO:0005886">
    <property type="term" value="C:plasma membrane"/>
    <property type="evidence" value="ECO:0007669"/>
    <property type="project" value="UniProtKB-SubCell"/>
</dbReference>
<feature type="active site" evidence="9">
    <location>
        <position position="130"/>
    </location>
</feature>
<sequence>MPENHGARGTGLRPYGWMLVLAAAVLLVDQASKLWAVSALSDGRNITVIPGLIELRLLLNPGAAFSIGEGVTWVFTLTAAAAVAGILYAGRRLHSPAWTAVLGGLLGGATSHLLDRLFRPPAFARGHVVDFIGYGDLFVGNVADIALTLSCAFLFLLTVRGVPLAPVAKES</sequence>
<evidence type="ECO:0000256" key="7">
    <source>
        <dbReference type="ARBA" id="ARBA00022989"/>
    </source>
</evidence>
<feature type="transmembrane region" description="Helical" evidence="9">
    <location>
        <begin position="138"/>
        <end position="159"/>
    </location>
</feature>
<feature type="transmembrane region" description="Helical" evidence="9">
    <location>
        <begin position="70"/>
        <end position="90"/>
    </location>
</feature>
<comment type="similarity">
    <text evidence="1 9 10">Belongs to the peptidase A8 family.</text>
</comment>
<keyword evidence="3 9" id="KW-0645">Protease</keyword>
<keyword evidence="2 9" id="KW-1003">Cell membrane</keyword>
<keyword evidence="7 9" id="KW-1133">Transmembrane helix</keyword>
<evidence type="ECO:0000256" key="10">
    <source>
        <dbReference type="RuleBase" id="RU004181"/>
    </source>
</evidence>
<protein>
    <recommendedName>
        <fullName evidence="9">Lipoprotein signal peptidase</fullName>
        <ecNumber evidence="9">3.4.23.36</ecNumber>
    </recommendedName>
    <alternativeName>
        <fullName evidence="9">Prolipoprotein signal peptidase</fullName>
    </alternativeName>
    <alternativeName>
        <fullName evidence="9">Signal peptidase II</fullName>
        <shortName evidence="9">SPase II</shortName>
    </alternativeName>
</protein>
<keyword evidence="5 9" id="KW-0064">Aspartyl protease</keyword>
<dbReference type="GO" id="GO:0006508">
    <property type="term" value="P:proteolysis"/>
    <property type="evidence" value="ECO:0007669"/>
    <property type="project" value="UniProtKB-KW"/>
</dbReference>
<accession>A0A7X0NUR2</accession>
<feature type="transmembrane region" description="Helical" evidence="9">
    <location>
        <begin position="97"/>
        <end position="118"/>
    </location>
</feature>
<dbReference type="Proteomes" id="UP000565579">
    <property type="component" value="Unassembled WGS sequence"/>
</dbReference>
<evidence type="ECO:0000256" key="6">
    <source>
        <dbReference type="ARBA" id="ARBA00022801"/>
    </source>
</evidence>
<dbReference type="Pfam" id="PF01252">
    <property type="entry name" value="Peptidase_A8"/>
    <property type="match status" value="1"/>
</dbReference>
<comment type="caution">
    <text evidence="11">The sequence shown here is derived from an EMBL/GenBank/DDBJ whole genome shotgun (WGS) entry which is preliminary data.</text>
</comment>
<organism evidence="11 12">
    <name type="scientific">Nonomuraea rubra</name>
    <dbReference type="NCBI Taxonomy" id="46180"/>
    <lineage>
        <taxon>Bacteria</taxon>
        <taxon>Bacillati</taxon>
        <taxon>Actinomycetota</taxon>
        <taxon>Actinomycetes</taxon>
        <taxon>Streptosporangiales</taxon>
        <taxon>Streptosporangiaceae</taxon>
        <taxon>Nonomuraea</taxon>
    </lineage>
</organism>
<dbReference type="EMBL" id="JACHMI010000001">
    <property type="protein sequence ID" value="MBB6549965.1"/>
    <property type="molecule type" value="Genomic_DNA"/>
</dbReference>
<name>A0A7X0NUR2_9ACTN</name>
<feature type="transmembrane region" description="Helical" evidence="9">
    <location>
        <begin position="12"/>
        <end position="28"/>
    </location>
</feature>
<comment type="catalytic activity">
    <reaction evidence="9">
        <text>Release of signal peptides from bacterial membrane prolipoproteins. Hydrolyzes -Xaa-Yaa-Zaa-|-(S,diacylglyceryl)Cys-, in which Xaa is hydrophobic (preferably Leu), and Yaa (Ala or Ser) and Zaa (Gly or Ala) have small, neutral side chains.</text>
        <dbReference type="EC" id="3.4.23.36"/>
    </reaction>
</comment>
<evidence type="ECO:0000256" key="1">
    <source>
        <dbReference type="ARBA" id="ARBA00006139"/>
    </source>
</evidence>
<evidence type="ECO:0000256" key="9">
    <source>
        <dbReference type="HAMAP-Rule" id="MF_00161"/>
    </source>
</evidence>
<keyword evidence="8 9" id="KW-0472">Membrane</keyword>
<dbReference type="HAMAP" id="MF_00161">
    <property type="entry name" value="LspA"/>
    <property type="match status" value="1"/>
</dbReference>
<comment type="pathway">
    <text evidence="9">Protein modification; lipoprotein biosynthesis (signal peptide cleavage).</text>
</comment>
<dbReference type="EC" id="3.4.23.36" evidence="9"/>
<proteinExistence type="inferred from homology"/>
<evidence type="ECO:0000256" key="4">
    <source>
        <dbReference type="ARBA" id="ARBA00022692"/>
    </source>
</evidence>
<dbReference type="InterPro" id="IPR001872">
    <property type="entry name" value="Peptidase_A8"/>
</dbReference>
<keyword evidence="6 9" id="KW-0378">Hydrolase</keyword>
<evidence type="ECO:0000256" key="3">
    <source>
        <dbReference type="ARBA" id="ARBA00022670"/>
    </source>
</evidence>
<feature type="active site" evidence="9">
    <location>
        <position position="144"/>
    </location>
</feature>
<dbReference type="UniPathway" id="UPA00665"/>
<evidence type="ECO:0000256" key="5">
    <source>
        <dbReference type="ARBA" id="ARBA00022750"/>
    </source>
</evidence>
<dbReference type="RefSeq" id="WP_185104313.1">
    <property type="nucleotide sequence ID" value="NZ_BAAAXY010000049.1"/>
</dbReference>
<dbReference type="PANTHER" id="PTHR33695:SF1">
    <property type="entry name" value="LIPOPROTEIN SIGNAL PEPTIDASE"/>
    <property type="match status" value="1"/>
</dbReference>
<keyword evidence="4 9" id="KW-0812">Transmembrane</keyword>
<dbReference type="PRINTS" id="PR00781">
    <property type="entry name" value="LIPOSIGPTASE"/>
</dbReference>
<comment type="function">
    <text evidence="9">This protein specifically catalyzes the removal of signal peptides from prolipoproteins.</text>
</comment>
<evidence type="ECO:0000256" key="8">
    <source>
        <dbReference type="ARBA" id="ARBA00023136"/>
    </source>
</evidence>
<dbReference type="GO" id="GO:0004190">
    <property type="term" value="F:aspartic-type endopeptidase activity"/>
    <property type="evidence" value="ECO:0007669"/>
    <property type="project" value="UniProtKB-UniRule"/>
</dbReference>
<evidence type="ECO:0000313" key="12">
    <source>
        <dbReference type="Proteomes" id="UP000565579"/>
    </source>
</evidence>
<reference evidence="11 12" key="1">
    <citation type="submission" date="2020-08" db="EMBL/GenBank/DDBJ databases">
        <title>Sequencing the genomes of 1000 actinobacteria strains.</title>
        <authorList>
            <person name="Klenk H.-P."/>
        </authorList>
    </citation>
    <scope>NUCLEOTIDE SEQUENCE [LARGE SCALE GENOMIC DNA]</scope>
    <source>
        <strain evidence="11 12">DSM 43768</strain>
    </source>
</reference>
<evidence type="ECO:0000256" key="2">
    <source>
        <dbReference type="ARBA" id="ARBA00022475"/>
    </source>
</evidence>
<evidence type="ECO:0000313" key="11">
    <source>
        <dbReference type="EMBL" id="MBB6549965.1"/>
    </source>
</evidence>